<name>X1M550_9ZZZZ</name>
<reference evidence="1" key="1">
    <citation type="journal article" date="2014" name="Front. Microbiol.">
        <title>High frequency of phylogenetically diverse reductive dehalogenase-homologous genes in deep subseafloor sedimentary metagenomes.</title>
        <authorList>
            <person name="Kawai M."/>
            <person name="Futagami T."/>
            <person name="Toyoda A."/>
            <person name="Takaki Y."/>
            <person name="Nishi S."/>
            <person name="Hori S."/>
            <person name="Arai W."/>
            <person name="Tsubouchi T."/>
            <person name="Morono Y."/>
            <person name="Uchiyama I."/>
            <person name="Ito T."/>
            <person name="Fujiyama A."/>
            <person name="Inagaki F."/>
            <person name="Takami H."/>
        </authorList>
    </citation>
    <scope>NUCLEOTIDE SEQUENCE</scope>
    <source>
        <strain evidence="1">Expedition CK06-06</strain>
    </source>
</reference>
<comment type="caution">
    <text evidence="1">The sequence shown here is derived from an EMBL/GenBank/DDBJ whole genome shotgun (WGS) entry which is preliminary data.</text>
</comment>
<organism evidence="1">
    <name type="scientific">marine sediment metagenome</name>
    <dbReference type="NCBI Taxonomy" id="412755"/>
    <lineage>
        <taxon>unclassified sequences</taxon>
        <taxon>metagenomes</taxon>
        <taxon>ecological metagenomes</taxon>
    </lineage>
</organism>
<protein>
    <submittedName>
        <fullName evidence="1">Uncharacterized protein</fullName>
    </submittedName>
</protein>
<evidence type="ECO:0000313" key="1">
    <source>
        <dbReference type="EMBL" id="GAI09810.1"/>
    </source>
</evidence>
<sequence>MSKTELVEVTLKLPKPIYTFYKKLADSQKTQVENKIADDLLNTISNFYLDIETEIKDLIIHQYGLEGMVKTE</sequence>
<dbReference type="EMBL" id="BARV01006223">
    <property type="protein sequence ID" value="GAI09810.1"/>
    <property type="molecule type" value="Genomic_DNA"/>
</dbReference>
<accession>X1M550</accession>
<gene>
    <name evidence="1" type="ORF">S06H3_12735</name>
</gene>
<proteinExistence type="predicted"/>
<dbReference type="AlphaFoldDB" id="X1M550"/>